<dbReference type="InterPro" id="IPR009711">
    <property type="entry name" value="UPF0473"/>
</dbReference>
<accession>A0ABS5C5S1</accession>
<keyword evidence="2" id="KW-1185">Reference proteome</keyword>
<sequence length="99" mass="11275">MSEVKRISVLKDIYGTEVDLIGEEGATEPFQIIAEFQMGDSSYAGLQSHDMQKEDEIAFFRITFKEGSDPELESIESDEEWELVSEAYDDLLFEGEDQP</sequence>
<evidence type="ECO:0000313" key="1">
    <source>
        <dbReference type="EMBL" id="MBP3961346.1"/>
    </source>
</evidence>
<comment type="caution">
    <text evidence="1">The sequence shown here is derived from an EMBL/GenBank/DDBJ whole genome shotgun (WGS) entry which is preliminary data.</text>
</comment>
<reference evidence="1 2" key="1">
    <citation type="submission" date="2021-04" db="EMBL/GenBank/DDBJ databases">
        <title>Paenibacillus sp. DLE-14 whole genome sequence.</title>
        <authorList>
            <person name="Ham Y.J."/>
        </authorList>
    </citation>
    <scope>NUCLEOTIDE SEQUENCE [LARGE SCALE GENOMIC DNA]</scope>
    <source>
        <strain evidence="1 2">DLE-14</strain>
    </source>
</reference>
<evidence type="ECO:0000313" key="2">
    <source>
        <dbReference type="Proteomes" id="UP000673394"/>
    </source>
</evidence>
<dbReference type="Proteomes" id="UP000673394">
    <property type="component" value="Unassembled WGS sequence"/>
</dbReference>
<gene>
    <name evidence="1" type="ORF">I8J30_01380</name>
</gene>
<protein>
    <submittedName>
        <fullName evidence="1">DUF1292 domain-containing protein</fullName>
    </submittedName>
</protein>
<dbReference type="RefSeq" id="WP_210654745.1">
    <property type="nucleotide sequence ID" value="NZ_JAGKSP010000001.1"/>
</dbReference>
<proteinExistence type="predicted"/>
<dbReference type="EMBL" id="JAGKSP010000001">
    <property type="protein sequence ID" value="MBP3961346.1"/>
    <property type="molecule type" value="Genomic_DNA"/>
</dbReference>
<name>A0ABS5C5S1_9BACL</name>
<dbReference type="Pfam" id="PF06949">
    <property type="entry name" value="DUF1292"/>
    <property type="match status" value="1"/>
</dbReference>
<organism evidence="1 2">
    <name type="scientific">Paenibacillus lignilyticus</name>
    <dbReference type="NCBI Taxonomy" id="1172615"/>
    <lineage>
        <taxon>Bacteria</taxon>
        <taxon>Bacillati</taxon>
        <taxon>Bacillota</taxon>
        <taxon>Bacilli</taxon>
        <taxon>Bacillales</taxon>
        <taxon>Paenibacillaceae</taxon>
        <taxon>Paenibacillus</taxon>
    </lineage>
</organism>